<dbReference type="RefSeq" id="WP_194451701.1">
    <property type="nucleotide sequence ID" value="NZ_CP063849.1"/>
</dbReference>
<dbReference type="GO" id="GO:0030246">
    <property type="term" value="F:carbohydrate binding"/>
    <property type="evidence" value="ECO:0007669"/>
    <property type="project" value="InterPro"/>
</dbReference>
<dbReference type="EMBL" id="CP063849">
    <property type="protein sequence ID" value="QOY90039.1"/>
    <property type="molecule type" value="Genomic_DNA"/>
</dbReference>
<evidence type="ECO:0000313" key="2">
    <source>
        <dbReference type="Proteomes" id="UP000593892"/>
    </source>
</evidence>
<keyword evidence="1" id="KW-0378">Hydrolase</keyword>
<keyword evidence="1" id="KW-0645">Protease</keyword>
<proteinExistence type="predicted"/>
<keyword evidence="1" id="KW-0121">Carboxypeptidase</keyword>
<dbReference type="AlphaFoldDB" id="A0A7S7SM40"/>
<keyword evidence="2" id="KW-1185">Reference proteome</keyword>
<dbReference type="SUPFAM" id="SSF49452">
    <property type="entry name" value="Starch-binding domain-like"/>
    <property type="match status" value="2"/>
</dbReference>
<accession>A0A7S7SM40</accession>
<dbReference type="KEGG" id="pfer:IRI77_08825"/>
<evidence type="ECO:0000313" key="1">
    <source>
        <dbReference type="EMBL" id="QOY90039.1"/>
    </source>
</evidence>
<organism evidence="1 2">
    <name type="scientific">Paludibaculum fermentans</name>
    <dbReference type="NCBI Taxonomy" id="1473598"/>
    <lineage>
        <taxon>Bacteria</taxon>
        <taxon>Pseudomonadati</taxon>
        <taxon>Acidobacteriota</taxon>
        <taxon>Terriglobia</taxon>
        <taxon>Bryobacterales</taxon>
        <taxon>Bryobacteraceae</taxon>
        <taxon>Paludibaculum</taxon>
    </lineage>
</organism>
<dbReference type="Pfam" id="PF13620">
    <property type="entry name" value="CarboxypepD_reg"/>
    <property type="match status" value="1"/>
</dbReference>
<gene>
    <name evidence="1" type="ORF">IRI77_08825</name>
</gene>
<dbReference type="InterPro" id="IPR013784">
    <property type="entry name" value="Carb-bd-like_fold"/>
</dbReference>
<dbReference type="SUPFAM" id="SSF49478">
    <property type="entry name" value="Cna protein B-type domain"/>
    <property type="match status" value="1"/>
</dbReference>
<sequence>MVDAETREVVRRAAVKVYTSKNQWDEFTDGEGRFQFSGLVAGDYTLIAHRAGYTNRFYKLERSDFEDQKELLIEVHRQGVITGRVADSLSQALRGATIQALISQAPGGGLDVAGTAQTNDLGEYRLSGLDPGLYQVRGTYREGRSSEFDPMPLTIASAYYGGAEKPAEVPVKAGSALSGINFILDPAPPATIRGSLRSEGGSVAEQASLWIMGDAGEGSHDATARNGTFAIPDLGPGTYTISAQTLDPDTPKFGLATVEVRGRDLENIDIVLRPMPKIDAEIRVEGSQPHDLKFGSVYFNRSGQLSAMHMETGHPDQNGRFSVALAPGEYNLRFHSSFSSLDIRSVTLGGQPVKDWKLQIGESSAARKLIIIVGPKPQQ</sequence>
<protein>
    <submittedName>
        <fullName evidence="1">Carboxypeptidase regulatory-like domain-containing protein</fullName>
    </submittedName>
</protein>
<name>A0A7S7SM40_PALFE</name>
<dbReference type="Proteomes" id="UP000593892">
    <property type="component" value="Chromosome"/>
</dbReference>
<reference evidence="1 2" key="1">
    <citation type="submission" date="2020-10" db="EMBL/GenBank/DDBJ databases">
        <title>Complete genome sequence of Paludibaculum fermentans P105T, a facultatively anaerobic acidobacterium capable of dissimilatory Fe(III) reduction.</title>
        <authorList>
            <person name="Dedysh S.N."/>
            <person name="Beletsky A.V."/>
            <person name="Kulichevskaya I.S."/>
            <person name="Mardanov A.V."/>
            <person name="Ravin N.V."/>
        </authorList>
    </citation>
    <scope>NUCLEOTIDE SEQUENCE [LARGE SCALE GENOMIC DNA]</scope>
    <source>
        <strain evidence="1 2">P105</strain>
    </source>
</reference>
<dbReference type="GO" id="GO:0004180">
    <property type="term" value="F:carboxypeptidase activity"/>
    <property type="evidence" value="ECO:0007669"/>
    <property type="project" value="UniProtKB-KW"/>
</dbReference>
<dbReference type="Gene3D" id="2.60.40.1120">
    <property type="entry name" value="Carboxypeptidase-like, regulatory domain"/>
    <property type="match status" value="1"/>
</dbReference>